<comment type="caution">
    <text evidence="2">The sequence shown here is derived from an EMBL/GenBank/DDBJ whole genome shotgun (WGS) entry which is preliminary data.</text>
</comment>
<proteinExistence type="predicted"/>
<dbReference type="Proteomes" id="UP000654075">
    <property type="component" value="Unassembled WGS sequence"/>
</dbReference>
<dbReference type="AlphaFoldDB" id="A0A813HDG8"/>
<evidence type="ECO:0008006" key="4">
    <source>
        <dbReference type="Google" id="ProtNLM"/>
    </source>
</evidence>
<name>A0A813HDG8_POLGL</name>
<feature type="compositionally biased region" description="Basic and acidic residues" evidence="1">
    <location>
        <begin position="263"/>
        <end position="275"/>
    </location>
</feature>
<evidence type="ECO:0000313" key="3">
    <source>
        <dbReference type="Proteomes" id="UP000654075"/>
    </source>
</evidence>
<dbReference type="EMBL" id="CAJNNV010031330">
    <property type="protein sequence ID" value="CAE8635659.1"/>
    <property type="molecule type" value="Genomic_DNA"/>
</dbReference>
<feature type="region of interest" description="Disordered" evidence="1">
    <location>
        <begin position="262"/>
        <end position="289"/>
    </location>
</feature>
<gene>
    <name evidence="2" type="ORF">PGLA1383_LOCUS51250</name>
</gene>
<reference evidence="2" key="1">
    <citation type="submission" date="2021-02" db="EMBL/GenBank/DDBJ databases">
        <authorList>
            <person name="Dougan E. K."/>
            <person name="Rhodes N."/>
            <person name="Thang M."/>
            <person name="Chan C."/>
        </authorList>
    </citation>
    <scope>NUCLEOTIDE SEQUENCE</scope>
</reference>
<protein>
    <recommendedName>
        <fullName evidence="4">Glutathione gamma-glutamylcysteinyltransferase</fullName>
    </recommendedName>
</protein>
<accession>A0A813HDG8</accession>
<sequence>MNMSTGTDGPLEAFTWATAEALKHACSQSGASNCGATALLNVLAALDIPLPDTRMADQAVHTNSRQQGVSVSKYLAARSVAGTTAEDIAAGSEKIAGTSVESRFFDFFPPRSINLQVWLARWLSDGCSAIATLNTQRMYGADYWHHQMIYGVSAEGVFVTNGIEVLGFDEIRKGLESPSILEVRAQDVLHCCPFDAEACDKLGAEWEKLAVSQQLLDLRSSGGSSDFVHVPASYKSGITIFAKRGTAAAAALQSSPELPYSLEETKSVTDQEPRRAALACRRGTHKKEQ</sequence>
<keyword evidence="3" id="KW-1185">Reference proteome</keyword>
<organism evidence="2 3">
    <name type="scientific">Polarella glacialis</name>
    <name type="common">Dinoflagellate</name>
    <dbReference type="NCBI Taxonomy" id="89957"/>
    <lineage>
        <taxon>Eukaryota</taxon>
        <taxon>Sar</taxon>
        <taxon>Alveolata</taxon>
        <taxon>Dinophyceae</taxon>
        <taxon>Suessiales</taxon>
        <taxon>Suessiaceae</taxon>
        <taxon>Polarella</taxon>
    </lineage>
</organism>
<evidence type="ECO:0000256" key="1">
    <source>
        <dbReference type="SAM" id="MobiDB-lite"/>
    </source>
</evidence>
<evidence type="ECO:0000313" key="2">
    <source>
        <dbReference type="EMBL" id="CAE8635659.1"/>
    </source>
</evidence>
<dbReference type="OrthoDB" id="10064600at2759"/>